<evidence type="ECO:0000256" key="6">
    <source>
        <dbReference type="SAM" id="Coils"/>
    </source>
</evidence>
<evidence type="ECO:0000256" key="4">
    <source>
        <dbReference type="ARBA" id="ARBA00023163"/>
    </source>
</evidence>
<dbReference type="InterPro" id="IPR051027">
    <property type="entry name" value="bZIP_transcription_factors"/>
</dbReference>
<evidence type="ECO:0000313" key="10">
    <source>
        <dbReference type="Proteomes" id="UP000613177"/>
    </source>
</evidence>
<dbReference type="PRINTS" id="PR00043">
    <property type="entry name" value="LEUZIPPRJUN"/>
</dbReference>
<feature type="region of interest" description="Disordered" evidence="7">
    <location>
        <begin position="53"/>
        <end position="106"/>
    </location>
</feature>
<dbReference type="InterPro" id="IPR004827">
    <property type="entry name" value="bZIP"/>
</dbReference>
<dbReference type="CDD" id="cd14687">
    <property type="entry name" value="bZIP_ATF2"/>
    <property type="match status" value="1"/>
</dbReference>
<name>A0A8H7SMY3_9FUNG</name>
<keyword evidence="2" id="KW-0805">Transcription regulation</keyword>
<dbReference type="PROSITE" id="PS00036">
    <property type="entry name" value="BZIP_BASIC"/>
    <property type="match status" value="1"/>
</dbReference>
<gene>
    <name evidence="9" type="ORF">INT48_009270</name>
</gene>
<protein>
    <recommendedName>
        <fullName evidence="8">BZIP domain-containing protein</fullName>
    </recommendedName>
</protein>
<feature type="coiled-coil region" evidence="6">
    <location>
        <begin position="124"/>
        <end position="158"/>
    </location>
</feature>
<dbReference type="GO" id="GO:0003700">
    <property type="term" value="F:DNA-binding transcription factor activity"/>
    <property type="evidence" value="ECO:0007669"/>
    <property type="project" value="InterPro"/>
</dbReference>
<evidence type="ECO:0000256" key="1">
    <source>
        <dbReference type="ARBA" id="ARBA00004123"/>
    </source>
</evidence>
<evidence type="ECO:0000256" key="7">
    <source>
        <dbReference type="SAM" id="MobiDB-lite"/>
    </source>
</evidence>
<feature type="domain" description="BZIP" evidence="8">
    <location>
        <begin position="99"/>
        <end position="162"/>
    </location>
</feature>
<evidence type="ECO:0000313" key="9">
    <source>
        <dbReference type="EMBL" id="KAG2231226.1"/>
    </source>
</evidence>
<comment type="caution">
    <text evidence="9">The sequence shown here is derived from an EMBL/GenBank/DDBJ whole genome shotgun (WGS) entry which is preliminary data.</text>
</comment>
<dbReference type="AlphaFoldDB" id="A0A8H7SMY3"/>
<dbReference type="SMART" id="SM00338">
    <property type="entry name" value="BRLZ"/>
    <property type="match status" value="1"/>
</dbReference>
<keyword evidence="4" id="KW-0804">Transcription</keyword>
<accession>A0A8H7SMY3</accession>
<dbReference type="InterPro" id="IPR046347">
    <property type="entry name" value="bZIP_sf"/>
</dbReference>
<comment type="subcellular location">
    <subcellularLocation>
        <location evidence="1">Nucleus</location>
    </subcellularLocation>
</comment>
<dbReference type="SUPFAM" id="SSF57959">
    <property type="entry name" value="Leucine zipper domain"/>
    <property type="match status" value="1"/>
</dbReference>
<keyword evidence="5" id="KW-0539">Nucleus</keyword>
<dbReference type="GO" id="GO:0003677">
    <property type="term" value="F:DNA binding"/>
    <property type="evidence" value="ECO:0007669"/>
    <property type="project" value="UniProtKB-KW"/>
</dbReference>
<dbReference type="InterPro" id="IPR002112">
    <property type="entry name" value="Leuzip_Jun"/>
</dbReference>
<dbReference type="PANTHER" id="PTHR19304">
    <property type="entry name" value="CYCLIC-AMP RESPONSE ELEMENT BINDING PROTEIN"/>
    <property type="match status" value="1"/>
</dbReference>
<keyword evidence="3" id="KW-0238">DNA-binding</keyword>
<dbReference type="GO" id="GO:0005634">
    <property type="term" value="C:nucleus"/>
    <property type="evidence" value="ECO:0007669"/>
    <property type="project" value="UniProtKB-SubCell"/>
</dbReference>
<dbReference type="PROSITE" id="PS50217">
    <property type="entry name" value="BZIP"/>
    <property type="match status" value="1"/>
</dbReference>
<evidence type="ECO:0000256" key="5">
    <source>
        <dbReference type="ARBA" id="ARBA00023242"/>
    </source>
</evidence>
<evidence type="ECO:0000256" key="3">
    <source>
        <dbReference type="ARBA" id="ARBA00023125"/>
    </source>
</evidence>
<organism evidence="9 10">
    <name type="scientific">Thamnidium elegans</name>
    <dbReference type="NCBI Taxonomy" id="101142"/>
    <lineage>
        <taxon>Eukaryota</taxon>
        <taxon>Fungi</taxon>
        <taxon>Fungi incertae sedis</taxon>
        <taxon>Mucoromycota</taxon>
        <taxon>Mucoromycotina</taxon>
        <taxon>Mucoromycetes</taxon>
        <taxon>Mucorales</taxon>
        <taxon>Mucorineae</taxon>
        <taxon>Mucoraceae</taxon>
        <taxon>Thamnidium</taxon>
    </lineage>
</organism>
<evidence type="ECO:0000256" key="2">
    <source>
        <dbReference type="ARBA" id="ARBA00023015"/>
    </source>
</evidence>
<evidence type="ECO:0000259" key="8">
    <source>
        <dbReference type="PROSITE" id="PS50217"/>
    </source>
</evidence>
<keyword evidence="6" id="KW-0175">Coiled coil</keyword>
<reference evidence="9" key="1">
    <citation type="submission" date="2021-01" db="EMBL/GenBank/DDBJ databases">
        <title>Metabolic potential, ecology and presence of endohyphal bacteria is reflected in genomic diversity of Mucoromycotina.</title>
        <authorList>
            <person name="Muszewska A."/>
            <person name="Okrasinska A."/>
            <person name="Steczkiewicz K."/>
            <person name="Drgas O."/>
            <person name="Orlowska M."/>
            <person name="Perlinska-Lenart U."/>
            <person name="Aleksandrzak-Piekarczyk T."/>
            <person name="Szatraj K."/>
            <person name="Zielenkiewicz U."/>
            <person name="Pilsyk S."/>
            <person name="Malc E."/>
            <person name="Mieczkowski P."/>
            <person name="Kruszewska J.S."/>
            <person name="Biernat P."/>
            <person name="Pawlowska J."/>
        </authorList>
    </citation>
    <scope>NUCLEOTIDE SEQUENCE</scope>
    <source>
        <strain evidence="9">WA0000018081</strain>
    </source>
</reference>
<dbReference type="Pfam" id="PF00170">
    <property type="entry name" value="bZIP_1"/>
    <property type="match status" value="1"/>
</dbReference>
<sequence>MTDSTYAPSDTATLTPSKLLMDNSGVNEWNFNPSSINEFNTYISEINPFENSSMFEPKFNQPDNHMQILPPSPQYENNEQKIYSRAPPTPPTSNDSPPKKQRKKLLEKNREAAYRCRQKKKKWVNDLEERSESAEHRNKELQDQVSQLREESIYLRNLLLTHGNCDCDVVQTYLRRTSEQLMNNANNTSHVPALIGSTSSVSGSESSFNSSKQYMDATALQRQNFMI</sequence>
<proteinExistence type="predicted"/>
<dbReference type="Gene3D" id="1.20.5.170">
    <property type="match status" value="1"/>
</dbReference>
<dbReference type="Proteomes" id="UP000613177">
    <property type="component" value="Unassembled WGS sequence"/>
</dbReference>
<keyword evidence="10" id="KW-1185">Reference proteome</keyword>
<dbReference type="EMBL" id="JAEPRE010000160">
    <property type="protein sequence ID" value="KAG2231226.1"/>
    <property type="molecule type" value="Genomic_DNA"/>
</dbReference>